<reference evidence="1 2" key="1">
    <citation type="submission" date="2018-10" db="EMBL/GenBank/DDBJ databases">
        <title>Genome sequencing of Pedobacter jejuensis TNB23.</title>
        <authorList>
            <person name="Cho Y.-J."/>
            <person name="Cho A."/>
            <person name="Kim O.-S."/>
        </authorList>
    </citation>
    <scope>NUCLEOTIDE SEQUENCE [LARGE SCALE GENOMIC DNA]</scope>
    <source>
        <strain evidence="1 2">TNB23</strain>
    </source>
</reference>
<name>A0A3N0BQT2_9SPHI</name>
<accession>A0A3N0BQT2</accession>
<gene>
    <name evidence="1" type="ORF">D7004_14375</name>
</gene>
<dbReference type="Proteomes" id="UP000274046">
    <property type="component" value="Unassembled WGS sequence"/>
</dbReference>
<dbReference type="EMBL" id="RBEE01000041">
    <property type="protein sequence ID" value="RNL51420.1"/>
    <property type="molecule type" value="Genomic_DNA"/>
</dbReference>
<evidence type="ECO:0000313" key="2">
    <source>
        <dbReference type="Proteomes" id="UP000274046"/>
    </source>
</evidence>
<protein>
    <submittedName>
        <fullName evidence="1">Uncharacterized protein</fullName>
    </submittedName>
</protein>
<organism evidence="1 2">
    <name type="scientific">Pedobacter jejuensis</name>
    <dbReference type="NCBI Taxonomy" id="1268550"/>
    <lineage>
        <taxon>Bacteria</taxon>
        <taxon>Pseudomonadati</taxon>
        <taxon>Bacteroidota</taxon>
        <taxon>Sphingobacteriia</taxon>
        <taxon>Sphingobacteriales</taxon>
        <taxon>Sphingobacteriaceae</taxon>
        <taxon>Pedobacter</taxon>
    </lineage>
</organism>
<evidence type="ECO:0000313" key="1">
    <source>
        <dbReference type="EMBL" id="RNL51420.1"/>
    </source>
</evidence>
<proteinExistence type="predicted"/>
<comment type="caution">
    <text evidence="1">The sequence shown here is derived from an EMBL/GenBank/DDBJ whole genome shotgun (WGS) entry which is preliminary data.</text>
</comment>
<dbReference type="AlphaFoldDB" id="A0A3N0BQT2"/>
<keyword evidence="2" id="KW-1185">Reference proteome</keyword>
<sequence length="74" mass="8519">MLNTKFSFFNLLNLNLSRLCKDNLINLYSQLFQVIRKIGTGYSRGEGLDYIRMAAARVDKPQLNDPFAPIFYGL</sequence>